<comment type="similarity">
    <text evidence="4">Belongs to the DtdA deacylase family.</text>
</comment>
<accession>A0A484F749</accession>
<dbReference type="PIRSF" id="PIRSF016210">
    <property type="entry name" value="UCP016210"/>
    <property type="match status" value="1"/>
</dbReference>
<dbReference type="EC" id="3.1.1.96" evidence="4"/>
<evidence type="ECO:0000313" key="6">
    <source>
        <dbReference type="Proteomes" id="UP000294855"/>
    </source>
</evidence>
<dbReference type="Proteomes" id="UP000294855">
    <property type="component" value="Unassembled WGS sequence"/>
</dbReference>
<comment type="caution">
    <text evidence="5">The sequence shown here is derived from an EMBL/GenBank/DDBJ whole genome shotgun (WGS) entry which is preliminary data.</text>
</comment>
<name>A0A484F749_9EURY</name>
<dbReference type="Pfam" id="PF04414">
    <property type="entry name" value="tRNA_deacylase"/>
    <property type="match status" value="1"/>
</dbReference>
<proteinExistence type="inferred from homology"/>
<dbReference type="GO" id="GO:0008270">
    <property type="term" value="F:zinc ion binding"/>
    <property type="evidence" value="ECO:0007669"/>
    <property type="project" value="UniProtKB-UniRule"/>
</dbReference>
<dbReference type="SUPFAM" id="SSF142535">
    <property type="entry name" value="AF0625-like"/>
    <property type="match status" value="1"/>
</dbReference>
<protein>
    <recommendedName>
        <fullName evidence="4">D-aminoacyl-tRNA deacylase</fullName>
        <ecNumber evidence="4">3.1.1.96</ecNumber>
    </recommendedName>
</protein>
<dbReference type="GO" id="GO:0106026">
    <property type="term" value="F:Gly-tRNA(Ala) deacylase activity"/>
    <property type="evidence" value="ECO:0007669"/>
    <property type="project" value="RHEA"/>
</dbReference>
<dbReference type="InterPro" id="IPR007508">
    <property type="entry name" value="DtdA"/>
</dbReference>
<dbReference type="GO" id="GO:0051499">
    <property type="term" value="F:D-aminoacyl-tRNA deacylase activity"/>
    <property type="evidence" value="ECO:0007669"/>
    <property type="project" value="UniProtKB-UniRule"/>
</dbReference>
<evidence type="ECO:0000256" key="4">
    <source>
        <dbReference type="HAMAP-Rule" id="MF_00562"/>
    </source>
</evidence>
<dbReference type="Gene3D" id="3.40.630.50">
    <property type="entry name" value="AF0625-like"/>
    <property type="match status" value="1"/>
</dbReference>
<organism evidence="5 6">
    <name type="scientific">Methanimicrococcus blatticola</name>
    <dbReference type="NCBI Taxonomy" id="91560"/>
    <lineage>
        <taxon>Archaea</taxon>
        <taxon>Methanobacteriati</taxon>
        <taxon>Methanobacteriota</taxon>
        <taxon>Stenosarchaea group</taxon>
        <taxon>Methanomicrobia</taxon>
        <taxon>Methanosarcinales</taxon>
        <taxon>Methanosarcinaceae</taxon>
        <taxon>Methanimicrococcus</taxon>
    </lineage>
</organism>
<dbReference type="PANTHER" id="PTHR34667:SF1">
    <property type="entry name" value="D-AMINOACYL-TRNA DEACYLASE"/>
    <property type="match status" value="1"/>
</dbReference>
<keyword evidence="6" id="KW-1185">Reference proteome</keyword>
<comment type="function">
    <text evidence="4">D-aminoacyl-tRNA deacylase with broad substrate specificity. By recycling D-aminoacyl-tRNA to D-amino acids and free tRNA molecules, this enzyme counteracts the toxicity associated with the formation of D-aminoacyl-tRNA entities in vivo.</text>
</comment>
<dbReference type="InterPro" id="IPR018033">
    <property type="entry name" value="Deacylase_DtdA_archaea"/>
</dbReference>
<comment type="catalytic activity">
    <reaction evidence="4">
        <text>a D-aminoacyl-tRNA + H2O = a tRNA + a D-alpha-amino acid + H(+)</text>
        <dbReference type="Rhea" id="RHEA:13953"/>
        <dbReference type="Rhea" id="RHEA-COMP:10123"/>
        <dbReference type="Rhea" id="RHEA-COMP:10124"/>
        <dbReference type="ChEBI" id="CHEBI:15377"/>
        <dbReference type="ChEBI" id="CHEBI:15378"/>
        <dbReference type="ChEBI" id="CHEBI:59871"/>
        <dbReference type="ChEBI" id="CHEBI:78442"/>
        <dbReference type="ChEBI" id="CHEBI:79333"/>
        <dbReference type="EC" id="3.1.1.96"/>
    </reaction>
</comment>
<evidence type="ECO:0000256" key="1">
    <source>
        <dbReference type="ARBA" id="ARBA00022723"/>
    </source>
</evidence>
<keyword evidence="1 4" id="KW-0479">Metal-binding</keyword>
<evidence type="ECO:0000256" key="2">
    <source>
        <dbReference type="ARBA" id="ARBA00022801"/>
    </source>
</evidence>
<evidence type="ECO:0000256" key="3">
    <source>
        <dbReference type="ARBA" id="ARBA00022833"/>
    </source>
</evidence>
<keyword evidence="3 4" id="KW-0862">Zinc</keyword>
<dbReference type="OrthoDB" id="9863at2157"/>
<evidence type="ECO:0000313" key="5">
    <source>
        <dbReference type="EMBL" id="TDQ71178.1"/>
    </source>
</evidence>
<gene>
    <name evidence="4" type="primary">dtdA</name>
    <name evidence="5" type="ORF">C7391_0282</name>
</gene>
<comment type="cofactor">
    <cofactor evidence="4">
        <name>Zn(2+)</name>
        <dbReference type="ChEBI" id="CHEBI:29105"/>
    </cofactor>
    <text evidence="4">Binds 2 Zn(2+) ions per subunit.</text>
</comment>
<reference evidence="5 6" key="1">
    <citation type="submission" date="2019-03" db="EMBL/GenBank/DDBJ databases">
        <title>Genomic Encyclopedia of Type Strains, Phase IV (KMG-IV): sequencing the most valuable type-strain genomes for metagenomic binning, comparative biology and taxonomic classification.</title>
        <authorList>
            <person name="Goeker M."/>
        </authorList>
    </citation>
    <scope>NUCLEOTIDE SEQUENCE [LARGE SCALE GENOMIC DNA]</scope>
    <source>
        <strain evidence="5 6">DSM 13328</strain>
    </source>
</reference>
<comment type="subunit">
    <text evidence="4">Monomer.</text>
</comment>
<dbReference type="GO" id="GO:0019478">
    <property type="term" value="P:D-amino acid catabolic process"/>
    <property type="evidence" value="ECO:0007669"/>
    <property type="project" value="UniProtKB-UniRule"/>
</dbReference>
<dbReference type="PANTHER" id="PTHR34667">
    <property type="entry name" value="D-AMINOACYL-TRNA DEACYLASE"/>
    <property type="match status" value="1"/>
</dbReference>
<dbReference type="RefSeq" id="WP_133516754.1">
    <property type="nucleotide sequence ID" value="NZ_JAHDUW010000001.1"/>
</dbReference>
<keyword evidence="2 4" id="KW-0378">Hydrolase</keyword>
<dbReference type="HAMAP" id="MF_00562">
    <property type="entry name" value="Deacylase_DtdA"/>
    <property type="match status" value="1"/>
</dbReference>
<comment type="catalytic activity">
    <reaction evidence="4">
        <text>glycyl-tRNA(Ala) + H2O = tRNA(Ala) + glycine + H(+)</text>
        <dbReference type="Rhea" id="RHEA:53744"/>
        <dbReference type="Rhea" id="RHEA-COMP:9657"/>
        <dbReference type="Rhea" id="RHEA-COMP:13640"/>
        <dbReference type="ChEBI" id="CHEBI:15377"/>
        <dbReference type="ChEBI" id="CHEBI:15378"/>
        <dbReference type="ChEBI" id="CHEBI:57305"/>
        <dbReference type="ChEBI" id="CHEBI:78442"/>
        <dbReference type="ChEBI" id="CHEBI:78522"/>
        <dbReference type="EC" id="3.1.1.96"/>
    </reaction>
</comment>
<sequence>MSEKQKTITLMCCLPDLASVNIKDRLLEQESWIKRETPPIEKMKEALEKYPLSTSVLYTEDKGKELSNLFTEVYELEKGKTLFRMIYIDGRTIFQDYLDKRLEFLGYESDLIVFLSKHKSQSETKALTAHVSGNYADADYGGLPQSLPVPAPLEMKKLLLVMDRLNNETGLGYDVTFEVTHHGPTEIKTPSLFVEIGSTEKEWIDPAPGTVVAKAVLSLAEPDDVNAADERTAQEAKLLEDNTVTVAFGGGHYGDRQTVSLFRTKLAYGHMFPKYQLETITEEVILKAFERTGAKLAFFDKKSMRGPDRRRVAEILEKNQIPIINDKDTVAEYGVGFNLREKENGSEEE</sequence>
<dbReference type="Gene3D" id="3.40.50.10700">
    <property type="entry name" value="AF0625-like"/>
    <property type="match status" value="1"/>
</dbReference>
<dbReference type="AlphaFoldDB" id="A0A484F749"/>
<dbReference type="EMBL" id="SNYS01000005">
    <property type="protein sequence ID" value="TDQ71178.1"/>
    <property type="molecule type" value="Genomic_DNA"/>
</dbReference>